<dbReference type="EMBL" id="CAEZTK010000081">
    <property type="protein sequence ID" value="CAB4573658.1"/>
    <property type="molecule type" value="Genomic_DNA"/>
</dbReference>
<sequence length="132" mass="13567">MGGARAPASFRWTGKRSLIIGANKSSPAVAKTERAKPASRACQGSPITTAAMAKPSAGNESAARLLACAKIKTAAIAAARSTDGDGRTSATKQISAIAVASRRYLLFLIGNCINHKTNEETIAKLAPLTATK</sequence>
<dbReference type="AlphaFoldDB" id="A0A6J6EL64"/>
<protein>
    <submittedName>
        <fullName evidence="1">Unannotated protein</fullName>
    </submittedName>
</protein>
<organism evidence="1">
    <name type="scientific">freshwater metagenome</name>
    <dbReference type="NCBI Taxonomy" id="449393"/>
    <lineage>
        <taxon>unclassified sequences</taxon>
        <taxon>metagenomes</taxon>
        <taxon>ecological metagenomes</taxon>
    </lineage>
</organism>
<proteinExistence type="predicted"/>
<reference evidence="1" key="1">
    <citation type="submission" date="2020-05" db="EMBL/GenBank/DDBJ databases">
        <authorList>
            <person name="Chiriac C."/>
            <person name="Salcher M."/>
            <person name="Ghai R."/>
            <person name="Kavagutti S V."/>
        </authorList>
    </citation>
    <scope>NUCLEOTIDE SEQUENCE</scope>
</reference>
<accession>A0A6J6EL64</accession>
<evidence type="ECO:0000313" key="1">
    <source>
        <dbReference type="EMBL" id="CAB4573658.1"/>
    </source>
</evidence>
<gene>
    <name evidence="1" type="ORF">UFOPK1643_00918</name>
</gene>
<name>A0A6J6EL64_9ZZZZ</name>